<sequence length="72" mass="8200">MHVRYACKSCYRQLWLVLLILLHGSMESRAEDWTSHANPRPLLTENVDGLFYPVAGDYGNLPPVVVFDCHPS</sequence>
<evidence type="ECO:0000313" key="2">
    <source>
        <dbReference type="EMBL" id="OAQ65642.1"/>
    </source>
</evidence>
<comment type="caution">
    <text evidence="2">The sequence shown here is derived from an EMBL/GenBank/DDBJ whole genome shotgun (WGS) entry which is preliminary data.</text>
</comment>
<protein>
    <submittedName>
        <fullName evidence="2">Uncharacterized protein</fullName>
    </submittedName>
</protein>
<gene>
    <name evidence="2" type="ORF">VFPBJ_11174</name>
</gene>
<organism evidence="2 3">
    <name type="scientific">Purpureocillium lilacinum</name>
    <name type="common">Paecilomyces lilacinus</name>
    <dbReference type="NCBI Taxonomy" id="33203"/>
    <lineage>
        <taxon>Eukaryota</taxon>
        <taxon>Fungi</taxon>
        <taxon>Dikarya</taxon>
        <taxon>Ascomycota</taxon>
        <taxon>Pezizomycotina</taxon>
        <taxon>Sordariomycetes</taxon>
        <taxon>Hypocreomycetidae</taxon>
        <taxon>Hypocreales</taxon>
        <taxon>Ophiocordycipitaceae</taxon>
        <taxon>Purpureocillium</taxon>
    </lineage>
</organism>
<evidence type="ECO:0000256" key="1">
    <source>
        <dbReference type="SAM" id="SignalP"/>
    </source>
</evidence>
<evidence type="ECO:0000313" key="3">
    <source>
        <dbReference type="Proteomes" id="UP000078240"/>
    </source>
</evidence>
<dbReference type="EMBL" id="LSBH01000014">
    <property type="protein sequence ID" value="OAQ65642.1"/>
    <property type="molecule type" value="Genomic_DNA"/>
</dbReference>
<proteinExistence type="predicted"/>
<dbReference type="Proteomes" id="UP000078240">
    <property type="component" value="Unassembled WGS sequence"/>
</dbReference>
<dbReference type="AlphaFoldDB" id="A0A179FJC5"/>
<keyword evidence="1" id="KW-0732">Signal</keyword>
<reference evidence="2 3" key="1">
    <citation type="submission" date="2016-01" db="EMBL/GenBank/DDBJ databases">
        <title>Biosynthesis of antibiotic leucinostatins and their inhibition on Phytophthora in bio-control Purpureocillium lilacinum.</title>
        <authorList>
            <person name="Wang G."/>
            <person name="Liu Z."/>
            <person name="Lin R."/>
            <person name="Li E."/>
            <person name="Mao Z."/>
            <person name="Ling J."/>
            <person name="Yin W."/>
            <person name="Xie B."/>
        </authorList>
    </citation>
    <scope>NUCLEOTIDE SEQUENCE [LARGE SCALE GENOMIC DNA]</scope>
    <source>
        <strain evidence="2">PLBJ-1</strain>
    </source>
</reference>
<accession>A0A179FJC5</accession>
<feature type="signal peptide" evidence="1">
    <location>
        <begin position="1"/>
        <end position="30"/>
    </location>
</feature>
<name>A0A179FJC5_PURLI</name>
<feature type="chain" id="PRO_5008101799" evidence="1">
    <location>
        <begin position="31"/>
        <end position="72"/>
    </location>
</feature>